<dbReference type="PROSITE" id="PS51277">
    <property type="entry name" value="BURP"/>
    <property type="match status" value="1"/>
</dbReference>
<gene>
    <name evidence="2" type="ORF">PanWU01x14_283660</name>
</gene>
<reference evidence="3" key="1">
    <citation type="submission" date="2016-06" db="EMBL/GenBank/DDBJ databases">
        <title>Parallel loss of symbiosis genes in relatives of nitrogen-fixing non-legume Parasponia.</title>
        <authorList>
            <person name="Van Velzen R."/>
            <person name="Holmer R."/>
            <person name="Bu F."/>
            <person name="Rutten L."/>
            <person name="Van Zeijl A."/>
            <person name="Liu W."/>
            <person name="Santuari L."/>
            <person name="Cao Q."/>
            <person name="Sharma T."/>
            <person name="Shen D."/>
            <person name="Roswanjaya Y."/>
            <person name="Wardhani T."/>
            <person name="Kalhor M.S."/>
            <person name="Jansen J."/>
            <person name="Van den Hoogen J."/>
            <person name="Gungor B."/>
            <person name="Hartog M."/>
            <person name="Hontelez J."/>
            <person name="Verver J."/>
            <person name="Yang W.-C."/>
            <person name="Schijlen E."/>
            <person name="Repin R."/>
            <person name="Schilthuizen M."/>
            <person name="Schranz E."/>
            <person name="Heidstra R."/>
            <person name="Miyata K."/>
            <person name="Fedorova E."/>
            <person name="Kohlen W."/>
            <person name="Bisseling T."/>
            <person name="Smit S."/>
            <person name="Geurts R."/>
        </authorList>
    </citation>
    <scope>NUCLEOTIDE SEQUENCE [LARGE SCALE GENOMIC DNA]</scope>
    <source>
        <strain evidence="3">cv. WU1-14</strain>
    </source>
</reference>
<proteinExistence type="predicted"/>
<dbReference type="OrthoDB" id="10328078at2759"/>
<sequence length="149" mass="16735">MKLDLPKSQIDAKYLPRKVTESIPFSSNKMPEILSHFGINPKSIQAQMVKETIEECEEAAFEGEEKFCATSPESLIDFGVSKLGKKVQVYTTEVDKETKPQERQVGGLPQDKLCVRRVLLPRNTGDEGFYGFACGFRRYQSQSGCPLPL</sequence>
<accession>A0A2P5B060</accession>
<evidence type="ECO:0000313" key="2">
    <source>
        <dbReference type="EMBL" id="PON42188.1"/>
    </source>
</evidence>
<dbReference type="PANTHER" id="PTHR31236">
    <property type="entry name" value="BURP DOMAIN PROTEIN USPL1-LIKE"/>
    <property type="match status" value="1"/>
</dbReference>
<feature type="domain" description="BURP" evidence="1">
    <location>
        <begin position="1"/>
        <end position="149"/>
    </location>
</feature>
<dbReference type="PANTHER" id="PTHR31236:SF2">
    <property type="entry name" value="BURP DOMAIN PROTEIN RD22"/>
    <property type="match status" value="1"/>
</dbReference>
<comment type="caution">
    <text evidence="2">The sequence shown here is derived from an EMBL/GenBank/DDBJ whole genome shotgun (WGS) entry which is preliminary data.</text>
</comment>
<dbReference type="STRING" id="3476.A0A2P5B060"/>
<dbReference type="InterPro" id="IPR044816">
    <property type="entry name" value="BURP"/>
</dbReference>
<dbReference type="Proteomes" id="UP000237105">
    <property type="component" value="Unassembled WGS sequence"/>
</dbReference>
<evidence type="ECO:0000313" key="3">
    <source>
        <dbReference type="Proteomes" id="UP000237105"/>
    </source>
</evidence>
<protein>
    <submittedName>
        <fullName evidence="2">BURP domain containing protein</fullName>
    </submittedName>
</protein>
<dbReference type="SMART" id="SM01045">
    <property type="entry name" value="BURP"/>
    <property type="match status" value="1"/>
</dbReference>
<keyword evidence="3" id="KW-1185">Reference proteome</keyword>
<dbReference type="EMBL" id="JXTB01000397">
    <property type="protein sequence ID" value="PON42188.1"/>
    <property type="molecule type" value="Genomic_DNA"/>
</dbReference>
<organism evidence="2 3">
    <name type="scientific">Parasponia andersonii</name>
    <name type="common">Sponia andersonii</name>
    <dbReference type="NCBI Taxonomy" id="3476"/>
    <lineage>
        <taxon>Eukaryota</taxon>
        <taxon>Viridiplantae</taxon>
        <taxon>Streptophyta</taxon>
        <taxon>Embryophyta</taxon>
        <taxon>Tracheophyta</taxon>
        <taxon>Spermatophyta</taxon>
        <taxon>Magnoliopsida</taxon>
        <taxon>eudicotyledons</taxon>
        <taxon>Gunneridae</taxon>
        <taxon>Pentapetalae</taxon>
        <taxon>rosids</taxon>
        <taxon>fabids</taxon>
        <taxon>Rosales</taxon>
        <taxon>Cannabaceae</taxon>
        <taxon>Parasponia</taxon>
    </lineage>
</organism>
<dbReference type="InterPro" id="IPR004873">
    <property type="entry name" value="BURP_dom"/>
</dbReference>
<evidence type="ECO:0000259" key="1">
    <source>
        <dbReference type="PROSITE" id="PS51277"/>
    </source>
</evidence>
<dbReference type="Pfam" id="PF03181">
    <property type="entry name" value="BURP"/>
    <property type="match status" value="1"/>
</dbReference>
<name>A0A2P5B060_PARAD</name>
<dbReference type="AlphaFoldDB" id="A0A2P5B060"/>